<dbReference type="Pfam" id="PF07441">
    <property type="entry name" value="BofA"/>
    <property type="match status" value="1"/>
</dbReference>
<protein>
    <submittedName>
        <fullName evidence="2">Inhibitor of the pro-sigma K processing machinery</fullName>
    </submittedName>
</protein>
<dbReference type="Proteomes" id="UP000198661">
    <property type="component" value="Unassembled WGS sequence"/>
</dbReference>
<keyword evidence="1" id="KW-0472">Membrane</keyword>
<evidence type="ECO:0000313" key="2">
    <source>
        <dbReference type="EMBL" id="SFG50828.1"/>
    </source>
</evidence>
<evidence type="ECO:0000256" key="1">
    <source>
        <dbReference type="SAM" id="Phobius"/>
    </source>
</evidence>
<gene>
    <name evidence="2" type="ORF">SAMN04488025_1413</name>
</gene>
<dbReference type="InterPro" id="IPR010001">
    <property type="entry name" value="BofA"/>
</dbReference>
<feature type="transmembrane region" description="Helical" evidence="1">
    <location>
        <begin position="6"/>
        <end position="25"/>
    </location>
</feature>
<sequence length="90" mass="9863">MDIGWWGWAAGGGLVLFMILSRSVIRPLKWIWYGIIYTAVGALALFLLNLAGELVQFRIPINPVTAFITGVLGLPGLLYLVLVKLFFLGG</sequence>
<name>A0A1I2SDG0_9BACL</name>
<reference evidence="3" key="1">
    <citation type="submission" date="2016-10" db="EMBL/GenBank/DDBJ databases">
        <authorList>
            <person name="Varghese N."/>
            <person name="Submissions S."/>
        </authorList>
    </citation>
    <scope>NUCLEOTIDE SEQUENCE [LARGE SCALE GENOMIC DNA]</scope>
    <source>
        <strain evidence="3">DSM 44945</strain>
    </source>
</reference>
<dbReference type="EMBL" id="FOOK01000041">
    <property type="protein sequence ID" value="SFG50828.1"/>
    <property type="molecule type" value="Genomic_DNA"/>
</dbReference>
<dbReference type="NCBIfam" id="TIGR02862">
    <property type="entry name" value="spore_BofA"/>
    <property type="match status" value="1"/>
</dbReference>
<dbReference type="STRING" id="201973.SAMN04488025_1413"/>
<dbReference type="RefSeq" id="WP_245752314.1">
    <property type="nucleotide sequence ID" value="NZ_FOOK01000041.1"/>
</dbReference>
<feature type="transmembrane region" description="Helical" evidence="1">
    <location>
        <begin position="64"/>
        <end position="87"/>
    </location>
</feature>
<keyword evidence="3" id="KW-1185">Reference proteome</keyword>
<feature type="transmembrane region" description="Helical" evidence="1">
    <location>
        <begin position="30"/>
        <end position="52"/>
    </location>
</feature>
<evidence type="ECO:0000313" key="3">
    <source>
        <dbReference type="Proteomes" id="UP000198661"/>
    </source>
</evidence>
<organism evidence="2 3">
    <name type="scientific">Planifilum fulgidum</name>
    <dbReference type="NCBI Taxonomy" id="201973"/>
    <lineage>
        <taxon>Bacteria</taxon>
        <taxon>Bacillati</taxon>
        <taxon>Bacillota</taxon>
        <taxon>Bacilli</taxon>
        <taxon>Bacillales</taxon>
        <taxon>Thermoactinomycetaceae</taxon>
        <taxon>Planifilum</taxon>
    </lineage>
</organism>
<keyword evidence="1" id="KW-1133">Transmembrane helix</keyword>
<dbReference type="AlphaFoldDB" id="A0A1I2SDG0"/>
<accession>A0A1I2SDG0</accession>
<keyword evidence="1" id="KW-0812">Transmembrane</keyword>
<proteinExistence type="predicted"/>